<protein>
    <submittedName>
        <fullName evidence="1">Uncharacterized protein</fullName>
    </submittedName>
</protein>
<name>A0A9P4NIF9_9PEZI</name>
<accession>A0A9P4NIF9</accession>
<evidence type="ECO:0000313" key="2">
    <source>
        <dbReference type="Proteomes" id="UP000800235"/>
    </source>
</evidence>
<comment type="caution">
    <text evidence="1">The sequence shown here is derived from an EMBL/GenBank/DDBJ whole genome shotgun (WGS) entry which is preliminary data.</text>
</comment>
<reference evidence="1" key="1">
    <citation type="journal article" date="2020" name="Stud. Mycol.">
        <title>101 Dothideomycetes genomes: a test case for predicting lifestyles and emergence of pathogens.</title>
        <authorList>
            <person name="Haridas S."/>
            <person name="Albert R."/>
            <person name="Binder M."/>
            <person name="Bloem J."/>
            <person name="Labutti K."/>
            <person name="Salamov A."/>
            <person name="Andreopoulos B."/>
            <person name="Baker S."/>
            <person name="Barry K."/>
            <person name="Bills G."/>
            <person name="Bluhm B."/>
            <person name="Cannon C."/>
            <person name="Castanera R."/>
            <person name="Culley D."/>
            <person name="Daum C."/>
            <person name="Ezra D."/>
            <person name="Gonzalez J."/>
            <person name="Henrissat B."/>
            <person name="Kuo A."/>
            <person name="Liang C."/>
            <person name="Lipzen A."/>
            <person name="Lutzoni F."/>
            <person name="Magnuson J."/>
            <person name="Mondo S."/>
            <person name="Nolan M."/>
            <person name="Ohm R."/>
            <person name="Pangilinan J."/>
            <person name="Park H.-J."/>
            <person name="Ramirez L."/>
            <person name="Alfaro M."/>
            <person name="Sun H."/>
            <person name="Tritt A."/>
            <person name="Yoshinaga Y."/>
            <person name="Zwiers L.-H."/>
            <person name="Turgeon B."/>
            <person name="Goodwin S."/>
            <person name="Spatafora J."/>
            <person name="Crous P."/>
            <person name="Grigoriev I."/>
        </authorList>
    </citation>
    <scope>NUCLEOTIDE SEQUENCE</scope>
    <source>
        <strain evidence="1">CBS 130266</strain>
    </source>
</reference>
<organism evidence="1 2">
    <name type="scientific">Tothia fuscella</name>
    <dbReference type="NCBI Taxonomy" id="1048955"/>
    <lineage>
        <taxon>Eukaryota</taxon>
        <taxon>Fungi</taxon>
        <taxon>Dikarya</taxon>
        <taxon>Ascomycota</taxon>
        <taxon>Pezizomycotina</taxon>
        <taxon>Dothideomycetes</taxon>
        <taxon>Pleosporomycetidae</taxon>
        <taxon>Venturiales</taxon>
        <taxon>Cylindrosympodiaceae</taxon>
        <taxon>Tothia</taxon>
    </lineage>
</organism>
<keyword evidence="2" id="KW-1185">Reference proteome</keyword>
<gene>
    <name evidence="1" type="ORF">EJ08DRAFT_682538</name>
</gene>
<proteinExistence type="predicted"/>
<evidence type="ECO:0000313" key="1">
    <source>
        <dbReference type="EMBL" id="KAF2422874.1"/>
    </source>
</evidence>
<dbReference type="Proteomes" id="UP000800235">
    <property type="component" value="Unassembled WGS sequence"/>
</dbReference>
<dbReference type="EMBL" id="MU007087">
    <property type="protein sequence ID" value="KAF2422874.1"/>
    <property type="molecule type" value="Genomic_DNA"/>
</dbReference>
<dbReference type="AlphaFoldDB" id="A0A9P4NIF9"/>
<sequence>MPASSPPPPQGWAIMPHPSPVSTRALVRRIREEALQTGLEIPSDTAYRDGGGEAVEIRMENFESNSTVGLGAKRADNRDPYDRDGATYHRRCLARGLREATQVSKPVVKTGGQVASSRAQAFREVLDLFYTNPDAIV</sequence>